<evidence type="ECO:0000313" key="3">
    <source>
        <dbReference type="Proteomes" id="UP000499080"/>
    </source>
</evidence>
<sequence length="88" mass="10524">MVRHRKWRVTMEFLSLAYNFPEKAGNGQFCERPRQRKCHSKVMKTLSKTETFIGIDCADVENGAQRMPRLRSPKRTRKTRTKGRLQRW</sequence>
<keyword evidence="3" id="KW-1185">Reference proteome</keyword>
<feature type="region of interest" description="Disordered" evidence="1">
    <location>
        <begin position="64"/>
        <end position="88"/>
    </location>
</feature>
<dbReference type="EMBL" id="BGPR01056617">
    <property type="protein sequence ID" value="GBO33082.1"/>
    <property type="molecule type" value="Genomic_DNA"/>
</dbReference>
<feature type="compositionally biased region" description="Basic residues" evidence="1">
    <location>
        <begin position="68"/>
        <end position="88"/>
    </location>
</feature>
<proteinExistence type="predicted"/>
<dbReference type="Proteomes" id="UP000499080">
    <property type="component" value="Unassembled WGS sequence"/>
</dbReference>
<organism evidence="2 3">
    <name type="scientific">Araneus ventricosus</name>
    <name type="common">Orbweaver spider</name>
    <name type="synonym">Epeira ventricosa</name>
    <dbReference type="NCBI Taxonomy" id="182803"/>
    <lineage>
        <taxon>Eukaryota</taxon>
        <taxon>Metazoa</taxon>
        <taxon>Ecdysozoa</taxon>
        <taxon>Arthropoda</taxon>
        <taxon>Chelicerata</taxon>
        <taxon>Arachnida</taxon>
        <taxon>Araneae</taxon>
        <taxon>Araneomorphae</taxon>
        <taxon>Entelegynae</taxon>
        <taxon>Araneoidea</taxon>
        <taxon>Araneidae</taxon>
        <taxon>Araneus</taxon>
    </lineage>
</organism>
<evidence type="ECO:0000256" key="1">
    <source>
        <dbReference type="SAM" id="MobiDB-lite"/>
    </source>
</evidence>
<reference evidence="2 3" key="1">
    <citation type="journal article" date="2019" name="Sci. Rep.">
        <title>Orb-weaving spider Araneus ventricosus genome elucidates the spidroin gene catalogue.</title>
        <authorList>
            <person name="Kono N."/>
            <person name="Nakamura H."/>
            <person name="Ohtoshi R."/>
            <person name="Moran D.A.P."/>
            <person name="Shinohara A."/>
            <person name="Yoshida Y."/>
            <person name="Fujiwara M."/>
            <person name="Mori M."/>
            <person name="Tomita M."/>
            <person name="Arakawa K."/>
        </authorList>
    </citation>
    <scope>NUCLEOTIDE SEQUENCE [LARGE SCALE GENOMIC DNA]</scope>
</reference>
<accession>A0A4Y2W7T9</accession>
<gene>
    <name evidence="2" type="ORF">AVEN_84762_1</name>
</gene>
<evidence type="ECO:0000313" key="2">
    <source>
        <dbReference type="EMBL" id="GBO33082.1"/>
    </source>
</evidence>
<name>A0A4Y2W7T9_ARAVE</name>
<protein>
    <submittedName>
        <fullName evidence="2">Uncharacterized protein</fullName>
    </submittedName>
</protein>
<dbReference type="AlphaFoldDB" id="A0A4Y2W7T9"/>
<comment type="caution">
    <text evidence="2">The sequence shown here is derived from an EMBL/GenBank/DDBJ whole genome shotgun (WGS) entry which is preliminary data.</text>
</comment>